<dbReference type="AlphaFoldDB" id="E6MK83"/>
<dbReference type="eggNOG" id="COG2226">
    <property type="taxonomic scope" value="Bacteria"/>
</dbReference>
<dbReference type="PANTHER" id="PTHR44068:SF11">
    <property type="entry name" value="GERANYL DIPHOSPHATE 2-C-METHYLTRANSFERASE"/>
    <property type="match status" value="1"/>
</dbReference>
<dbReference type="GO" id="GO:0032259">
    <property type="term" value="P:methylation"/>
    <property type="evidence" value="ECO:0007669"/>
    <property type="project" value="UniProtKB-KW"/>
</dbReference>
<dbReference type="PANTHER" id="PTHR44068">
    <property type="entry name" value="ZGC:194242"/>
    <property type="match status" value="1"/>
</dbReference>
<comment type="caution">
    <text evidence="2">The sequence shown here is derived from an EMBL/GenBank/DDBJ whole genome shotgun (WGS) entry which is preliminary data.</text>
</comment>
<dbReference type="OrthoDB" id="9791837at2"/>
<keyword evidence="3" id="KW-1185">Reference proteome</keyword>
<dbReference type="EMBL" id="AEQN01000033">
    <property type="protein sequence ID" value="EFV00602.1"/>
    <property type="molecule type" value="Genomic_DNA"/>
</dbReference>
<dbReference type="RefSeq" id="WP_006599840.1">
    <property type="nucleotide sequence ID" value="NZ_GL622359.1"/>
</dbReference>
<accession>E6MK83</accession>
<evidence type="ECO:0000259" key="1">
    <source>
        <dbReference type="Pfam" id="PF13649"/>
    </source>
</evidence>
<dbReference type="Proteomes" id="UP000004754">
    <property type="component" value="Unassembled WGS sequence"/>
</dbReference>
<sequence length="254" mass="28055">MAEAGHVFLARMGKTTLRPGGIDATAWLIAQAGLKPDTRILEVACNMGRTMIALSERFGCAITGVDRDPDALAHARRNIAKRHLEDRLTLVEGDATALPFADASFDIVVNEAMLTMLVGGGKEAALAEYFRVLRPGGLLLTHDVVLFTDDADEQLALRAGLSRAINVHVEPFDQAGWRDLFTRNGFDVRQKVGPMTLMRPSGMIHDEGLGRTLKIIRNARKKENRPMFRKMFTYFNAHKAQLGYIANVSRKPDA</sequence>
<name>E6MK83_9FIRM</name>
<dbReference type="STRING" id="887929.HMP0721_2419"/>
<organism evidence="2 3">
    <name type="scientific">Pseudoramibacter alactolyticus ATCC 23263</name>
    <dbReference type="NCBI Taxonomy" id="887929"/>
    <lineage>
        <taxon>Bacteria</taxon>
        <taxon>Bacillati</taxon>
        <taxon>Bacillota</taxon>
        <taxon>Clostridia</taxon>
        <taxon>Eubacteriales</taxon>
        <taxon>Eubacteriaceae</taxon>
        <taxon>Pseudoramibacter</taxon>
    </lineage>
</organism>
<evidence type="ECO:0000313" key="2">
    <source>
        <dbReference type="EMBL" id="EFV00602.1"/>
    </source>
</evidence>
<dbReference type="CDD" id="cd02440">
    <property type="entry name" value="AdoMet_MTases"/>
    <property type="match status" value="1"/>
</dbReference>
<feature type="domain" description="Methyltransferase" evidence="1">
    <location>
        <begin position="40"/>
        <end position="137"/>
    </location>
</feature>
<dbReference type="HOGENOM" id="CLU_039068_4_1_9"/>
<dbReference type="InterPro" id="IPR050447">
    <property type="entry name" value="Erg6_SMT_methyltransf"/>
</dbReference>
<dbReference type="InterPro" id="IPR041698">
    <property type="entry name" value="Methyltransf_25"/>
</dbReference>
<keyword evidence="2" id="KW-0808">Transferase</keyword>
<dbReference type="InterPro" id="IPR029063">
    <property type="entry name" value="SAM-dependent_MTases_sf"/>
</dbReference>
<dbReference type="SUPFAM" id="SSF53335">
    <property type="entry name" value="S-adenosyl-L-methionine-dependent methyltransferases"/>
    <property type="match status" value="1"/>
</dbReference>
<proteinExistence type="predicted"/>
<keyword evidence="2" id="KW-0489">Methyltransferase</keyword>
<gene>
    <name evidence="2" type="ORF">HMP0721_2419</name>
</gene>
<reference evidence="2 3" key="1">
    <citation type="submission" date="2010-12" db="EMBL/GenBank/DDBJ databases">
        <authorList>
            <person name="Muzny D."/>
            <person name="Qin X."/>
            <person name="Deng J."/>
            <person name="Jiang H."/>
            <person name="Liu Y."/>
            <person name="Qu J."/>
            <person name="Song X.-Z."/>
            <person name="Zhang L."/>
            <person name="Thornton R."/>
            <person name="Coyle M."/>
            <person name="Francisco L."/>
            <person name="Jackson L."/>
            <person name="Javaid M."/>
            <person name="Korchina V."/>
            <person name="Kovar C."/>
            <person name="Mata R."/>
            <person name="Mathew T."/>
            <person name="Ngo R."/>
            <person name="Nguyen L."/>
            <person name="Nguyen N."/>
            <person name="Okwuonu G."/>
            <person name="Ongeri F."/>
            <person name="Pham C."/>
            <person name="Simmons D."/>
            <person name="Wilczek-Boney K."/>
            <person name="Hale W."/>
            <person name="Jakkamsetti A."/>
            <person name="Pham P."/>
            <person name="Ruth R."/>
            <person name="San Lucas F."/>
            <person name="Warren J."/>
            <person name="Zhang J."/>
            <person name="Zhao Z."/>
            <person name="Zhou C."/>
            <person name="Zhu D."/>
            <person name="Lee S."/>
            <person name="Bess C."/>
            <person name="Blankenburg K."/>
            <person name="Forbes L."/>
            <person name="Fu Q."/>
            <person name="Gubbala S."/>
            <person name="Hirani K."/>
            <person name="Jayaseelan J.C."/>
            <person name="Lara F."/>
            <person name="Munidasa M."/>
            <person name="Palculict T."/>
            <person name="Patil S."/>
            <person name="Pu L.-L."/>
            <person name="Saada N."/>
            <person name="Tang L."/>
            <person name="Weissenberger G."/>
            <person name="Zhu Y."/>
            <person name="Hemphill L."/>
            <person name="Shang Y."/>
            <person name="Youmans B."/>
            <person name="Ayvaz T."/>
            <person name="Ross M."/>
            <person name="Santibanez J."/>
            <person name="Aqrawi P."/>
            <person name="Gross S."/>
            <person name="Joshi V."/>
            <person name="Fowler G."/>
            <person name="Nazareth L."/>
            <person name="Reid J."/>
            <person name="Worley K."/>
            <person name="Petrosino J."/>
            <person name="Highlander S."/>
            <person name="Gibbs R."/>
        </authorList>
    </citation>
    <scope>NUCLEOTIDE SEQUENCE [LARGE SCALE GENOMIC DNA]</scope>
    <source>
        <strain evidence="2 3">ATCC 23263</strain>
    </source>
</reference>
<evidence type="ECO:0000313" key="3">
    <source>
        <dbReference type="Proteomes" id="UP000004754"/>
    </source>
</evidence>
<dbReference type="GO" id="GO:0008168">
    <property type="term" value="F:methyltransferase activity"/>
    <property type="evidence" value="ECO:0007669"/>
    <property type="project" value="UniProtKB-KW"/>
</dbReference>
<dbReference type="Pfam" id="PF13649">
    <property type="entry name" value="Methyltransf_25"/>
    <property type="match status" value="1"/>
</dbReference>
<dbReference type="Gene3D" id="3.40.50.150">
    <property type="entry name" value="Vaccinia Virus protein VP39"/>
    <property type="match status" value="1"/>
</dbReference>
<protein>
    <submittedName>
        <fullName evidence="2">Methyltransferase domain protein</fullName>
    </submittedName>
</protein>